<keyword evidence="3" id="KW-1185">Reference proteome</keyword>
<dbReference type="RefSeq" id="WP_183977062.1">
    <property type="nucleotide sequence ID" value="NZ_JACHEB010000005.1"/>
</dbReference>
<feature type="transmembrane region" description="Helical" evidence="1">
    <location>
        <begin position="180"/>
        <end position="199"/>
    </location>
</feature>
<feature type="transmembrane region" description="Helical" evidence="1">
    <location>
        <begin position="20"/>
        <end position="40"/>
    </location>
</feature>
<keyword evidence="1" id="KW-0812">Transmembrane</keyword>
<gene>
    <name evidence="2" type="ORF">HDF14_002608</name>
</gene>
<accession>A0A9X0QEM4</accession>
<keyword evidence="1" id="KW-1133">Transmembrane helix</keyword>
<protein>
    <submittedName>
        <fullName evidence="2">Apolipoprotein N-acyltransferase</fullName>
    </submittedName>
</protein>
<proteinExistence type="predicted"/>
<dbReference type="Proteomes" id="UP000535182">
    <property type="component" value="Unassembled WGS sequence"/>
</dbReference>
<dbReference type="EMBL" id="JACHEB010000005">
    <property type="protein sequence ID" value="MBB5328992.1"/>
    <property type="molecule type" value="Genomic_DNA"/>
</dbReference>
<evidence type="ECO:0000256" key="1">
    <source>
        <dbReference type="SAM" id="Phobius"/>
    </source>
</evidence>
<feature type="transmembrane region" description="Helical" evidence="1">
    <location>
        <begin position="125"/>
        <end position="144"/>
    </location>
</feature>
<feature type="transmembrane region" description="Helical" evidence="1">
    <location>
        <begin position="52"/>
        <end position="72"/>
    </location>
</feature>
<comment type="caution">
    <text evidence="2">The sequence shown here is derived from an EMBL/GenBank/DDBJ whole genome shotgun (WGS) entry which is preliminary data.</text>
</comment>
<organism evidence="2 3">
    <name type="scientific">Tunturiibacter gelidiferens</name>
    <dbReference type="NCBI Taxonomy" id="3069689"/>
    <lineage>
        <taxon>Bacteria</taxon>
        <taxon>Pseudomonadati</taxon>
        <taxon>Acidobacteriota</taxon>
        <taxon>Terriglobia</taxon>
        <taxon>Terriglobales</taxon>
        <taxon>Acidobacteriaceae</taxon>
        <taxon>Tunturiibacter</taxon>
    </lineage>
</organism>
<keyword evidence="1" id="KW-0472">Membrane</keyword>
<feature type="transmembrane region" description="Helical" evidence="1">
    <location>
        <begin position="84"/>
        <end position="105"/>
    </location>
</feature>
<reference evidence="2 3" key="1">
    <citation type="submission" date="2020-08" db="EMBL/GenBank/DDBJ databases">
        <title>Genomic Encyclopedia of Type Strains, Phase IV (KMG-V): Genome sequencing to study the core and pangenomes of soil and plant-associated prokaryotes.</title>
        <authorList>
            <person name="Whitman W."/>
        </authorList>
    </citation>
    <scope>NUCLEOTIDE SEQUENCE [LARGE SCALE GENOMIC DNA]</scope>
    <source>
        <strain evidence="2 3">X5P2</strain>
    </source>
</reference>
<evidence type="ECO:0000313" key="2">
    <source>
        <dbReference type="EMBL" id="MBB5328992.1"/>
    </source>
</evidence>
<name>A0A9X0QEM4_9BACT</name>
<sequence>MIALLTATAPQPNPELYPHVKVVISIIVGLCITALLKGFAQFVQHPRRNKVSILHLGWAASLLLGVIHFWWWEFRLSMIEQWTFAIYFFVILYAILFYFLSTLLFPSDLADYAGYEDYFLSRRWWFFGFLAATFVADVIDTSLKGSAYLHSFGIEYPIRITASIVLCVIAMITKNRRTQLTLLTLYVLYQISLIVRVYATE</sequence>
<feature type="transmembrane region" description="Helical" evidence="1">
    <location>
        <begin position="156"/>
        <end position="173"/>
    </location>
</feature>
<evidence type="ECO:0000313" key="3">
    <source>
        <dbReference type="Proteomes" id="UP000535182"/>
    </source>
</evidence>
<dbReference type="AlphaFoldDB" id="A0A9X0QEM4"/>